<name>A0ABU2J725_9ACTN</name>
<evidence type="ECO:0008006" key="3">
    <source>
        <dbReference type="Google" id="ProtNLM"/>
    </source>
</evidence>
<sequence length="231" mass="25938">MLTAFTAAEYHGMCGWERDTIHVLAPLSVSGREVAEFTVRLHRTRRWQWPSDPLVFRCQGLAPAVVIAASTFTSPRPGCGLLAAAVQQRLLDVSSLEHALQRATRTRHRAALLAAVQDISGGSQALSEIDFTRLCRRAGLPAPVQQRVRREPSGRRRYLDASWRRSDGRLVIAEVDGAVHLNPRRWWEDQSRQNELTIADALVLRFPSVVVRHDEATVIAQLRRALLVRSD</sequence>
<gene>
    <name evidence="1" type="ORF">RM423_02710</name>
</gene>
<organism evidence="1 2">
    <name type="scientific">Jatrophihabitans lederbergiae</name>
    <dbReference type="NCBI Taxonomy" id="3075547"/>
    <lineage>
        <taxon>Bacteria</taxon>
        <taxon>Bacillati</taxon>
        <taxon>Actinomycetota</taxon>
        <taxon>Actinomycetes</taxon>
        <taxon>Jatrophihabitantales</taxon>
        <taxon>Jatrophihabitantaceae</taxon>
        <taxon>Jatrophihabitans</taxon>
    </lineage>
</organism>
<protein>
    <recommendedName>
        <fullName evidence="3">DUF559 domain-containing protein</fullName>
    </recommendedName>
</protein>
<dbReference type="EMBL" id="JAVREH010000002">
    <property type="protein sequence ID" value="MDT0260299.1"/>
    <property type="molecule type" value="Genomic_DNA"/>
</dbReference>
<accession>A0ABU2J725</accession>
<dbReference type="RefSeq" id="WP_311421452.1">
    <property type="nucleotide sequence ID" value="NZ_JAVREH010000002.1"/>
</dbReference>
<evidence type="ECO:0000313" key="2">
    <source>
        <dbReference type="Proteomes" id="UP001183176"/>
    </source>
</evidence>
<keyword evidence="2" id="KW-1185">Reference proteome</keyword>
<reference evidence="2" key="1">
    <citation type="submission" date="2023-07" db="EMBL/GenBank/DDBJ databases">
        <title>30 novel species of actinomycetes from the DSMZ collection.</title>
        <authorList>
            <person name="Nouioui I."/>
        </authorList>
    </citation>
    <scope>NUCLEOTIDE SEQUENCE [LARGE SCALE GENOMIC DNA]</scope>
    <source>
        <strain evidence="2">DSM 44399</strain>
    </source>
</reference>
<dbReference type="Proteomes" id="UP001183176">
    <property type="component" value="Unassembled WGS sequence"/>
</dbReference>
<comment type="caution">
    <text evidence="1">The sequence shown here is derived from an EMBL/GenBank/DDBJ whole genome shotgun (WGS) entry which is preliminary data.</text>
</comment>
<proteinExistence type="predicted"/>
<evidence type="ECO:0000313" key="1">
    <source>
        <dbReference type="EMBL" id="MDT0260299.1"/>
    </source>
</evidence>